<dbReference type="Gene3D" id="2.40.50.100">
    <property type="match status" value="1"/>
</dbReference>
<keyword evidence="5" id="KW-1185">Reference proteome</keyword>
<feature type="region of interest" description="Disordered" evidence="2">
    <location>
        <begin position="16"/>
        <end position="66"/>
    </location>
</feature>
<dbReference type="PROSITE" id="PS50968">
    <property type="entry name" value="BIOTINYL_LIPOYL"/>
    <property type="match status" value="1"/>
</dbReference>
<sequence>MRKFKIVVDNEEYEVEVEEMEGGERKITKTEPVKAKTTTQPKTNSAPTQPKQESQSAGGSGDITAPLPGVVTEVLVSEGDTVNSEDVVLILEAMKMENKIQANVSGTVSSIEVKEGESVNEGDAMVVIN</sequence>
<dbReference type="EMBL" id="FUWM01000004">
    <property type="protein sequence ID" value="SJZ33537.1"/>
    <property type="molecule type" value="Genomic_DNA"/>
</dbReference>
<feature type="domain" description="Lipoyl-binding" evidence="3">
    <location>
        <begin position="54"/>
        <end position="129"/>
    </location>
</feature>
<evidence type="ECO:0000256" key="2">
    <source>
        <dbReference type="SAM" id="MobiDB-lite"/>
    </source>
</evidence>
<evidence type="ECO:0000259" key="3">
    <source>
        <dbReference type="PROSITE" id="PS50968"/>
    </source>
</evidence>
<reference evidence="5" key="1">
    <citation type="submission" date="2017-02" db="EMBL/GenBank/DDBJ databases">
        <authorList>
            <person name="Varghese N."/>
            <person name="Submissions S."/>
        </authorList>
    </citation>
    <scope>NUCLEOTIDE SEQUENCE [LARGE SCALE GENOMIC DNA]</scope>
    <source>
        <strain evidence="5">ATCC BAA-73</strain>
    </source>
</reference>
<feature type="compositionally biased region" description="Polar residues" evidence="2">
    <location>
        <begin position="36"/>
        <end position="57"/>
    </location>
</feature>
<dbReference type="Proteomes" id="UP000190625">
    <property type="component" value="Unassembled WGS sequence"/>
</dbReference>
<dbReference type="InterPro" id="IPR000089">
    <property type="entry name" value="Biotin_lipoyl"/>
</dbReference>
<evidence type="ECO:0000256" key="1">
    <source>
        <dbReference type="ARBA" id="ARBA00023267"/>
    </source>
</evidence>
<organism evidence="4 5">
    <name type="scientific">Selenihalanaerobacter shriftii</name>
    <dbReference type="NCBI Taxonomy" id="142842"/>
    <lineage>
        <taxon>Bacteria</taxon>
        <taxon>Bacillati</taxon>
        <taxon>Bacillota</taxon>
        <taxon>Clostridia</taxon>
        <taxon>Halanaerobiales</taxon>
        <taxon>Halobacteroidaceae</taxon>
        <taxon>Selenihalanaerobacter</taxon>
    </lineage>
</organism>
<dbReference type="InterPro" id="IPR011053">
    <property type="entry name" value="Single_hybrid_motif"/>
</dbReference>
<evidence type="ECO:0000313" key="5">
    <source>
        <dbReference type="Proteomes" id="UP000190625"/>
    </source>
</evidence>
<dbReference type="RefSeq" id="WP_078808918.1">
    <property type="nucleotide sequence ID" value="NZ_FUWM01000004.1"/>
</dbReference>
<dbReference type="FunFam" id="2.40.50.100:FF:000003">
    <property type="entry name" value="Acetyl-CoA carboxylase biotin carboxyl carrier protein"/>
    <property type="match status" value="1"/>
</dbReference>
<evidence type="ECO:0000313" key="4">
    <source>
        <dbReference type="EMBL" id="SJZ33537.1"/>
    </source>
</evidence>
<dbReference type="Pfam" id="PF00364">
    <property type="entry name" value="Biotin_lipoyl"/>
    <property type="match status" value="1"/>
</dbReference>
<protein>
    <submittedName>
        <fullName evidence="4">Biotin-requiring enzyme</fullName>
    </submittedName>
</protein>
<accession>A0A1T4JTZ6</accession>
<keyword evidence="1" id="KW-0092">Biotin</keyword>
<dbReference type="InterPro" id="IPR050709">
    <property type="entry name" value="Biotin_Carboxyl_Carrier/Decarb"/>
</dbReference>
<dbReference type="PANTHER" id="PTHR45266">
    <property type="entry name" value="OXALOACETATE DECARBOXYLASE ALPHA CHAIN"/>
    <property type="match status" value="1"/>
</dbReference>
<dbReference type="AlphaFoldDB" id="A0A1T4JTZ6"/>
<dbReference type="CDD" id="cd06850">
    <property type="entry name" value="biotinyl_domain"/>
    <property type="match status" value="1"/>
</dbReference>
<gene>
    <name evidence="4" type="ORF">SAMN02745118_00401</name>
</gene>
<dbReference type="STRING" id="142842.SAMN02745118_00401"/>
<dbReference type="SUPFAM" id="SSF51230">
    <property type="entry name" value="Single hybrid motif"/>
    <property type="match status" value="1"/>
</dbReference>
<dbReference type="OrthoDB" id="9812676at2"/>
<proteinExistence type="predicted"/>
<name>A0A1T4JTZ6_9FIRM</name>
<feature type="compositionally biased region" description="Basic and acidic residues" evidence="2">
    <location>
        <begin position="22"/>
        <end position="34"/>
    </location>
</feature>
<dbReference type="PANTHER" id="PTHR45266:SF3">
    <property type="entry name" value="OXALOACETATE DECARBOXYLASE ALPHA CHAIN"/>
    <property type="match status" value="1"/>
</dbReference>